<name>A0A7X1KQ76_9SPHN</name>
<dbReference type="Pfam" id="PF17876">
    <property type="entry name" value="CSD2"/>
    <property type="match status" value="1"/>
</dbReference>
<keyword evidence="11" id="KW-1185">Reference proteome</keyword>
<dbReference type="SMART" id="SM00955">
    <property type="entry name" value="RNB"/>
    <property type="match status" value="1"/>
</dbReference>
<keyword evidence="3 7" id="KW-0540">Nuclease</keyword>
<sequence>MAKPPLRKPRLPQGLPSRQQILDFIAQSDEPAGKREIARAFGLKGNEKIQLKALLRDMADEGLIDGNRTAFHRMGGVPRVTVLRVVEIDEGEAIAIPATWQPDDATPPPRLRLIEGKGRGAARAPALRPGDRVLARTEEAGSGWIAHPMKKLATEDEQVLGVVEIDGAGKGWLAPVDKRVRNAVPISDLGGAEAGNLVLAEPAGRSPRAGVKVTAVLGDPLAPRAFSLIAIHKHGIPHVFTREVLDEGERAARLPLSEARREDLRHLPIVAIDPSDARDHDDAIWAEPDGEGGFRAVVAIADVSFYVRPGSALDREARKRGNSVYFPDRVVPMLPEVLSADVCSLRSGEDRAAMACHLAIDSHGRIRDFRFSRALVRIAEVIAYEEAQARIDEDRAEPHLQHLWEAWRLLSKARDARDPLELDLPEQRVKLDEQGRITEIAVRERLDAHRVVEDFMIAANVAAAKALESRTAPVVYRIHEPPSREKLVALKDYLATFGRKLALGQVITPGLFNRMLKDIADDAEKALVMEAVLRSQTQAYYGPRNAGHFGLSLGSYAHFTSPIRRYSDLLIHRALVDGFALEQPAPEAPLPAHSGLSERDRSDLTRISEAISAAERRAMMAERETIDRYVAAWLSARVGQVFRTRITGVRSFGFFATIVGLGGDGLVPVSTLGDEHFGYDEKAQVLEGSQSGVRYAVGQLLELRLAEANPLTGALKFELVDGGGRIEPRGRPMASKTRGGHLVGRRGRPANIRHQGKRR</sequence>
<evidence type="ECO:0000256" key="6">
    <source>
        <dbReference type="ARBA" id="ARBA00022884"/>
    </source>
</evidence>
<dbReference type="Proteomes" id="UP000551327">
    <property type="component" value="Unassembled WGS sequence"/>
</dbReference>
<dbReference type="AlphaFoldDB" id="A0A7X1KQ76"/>
<keyword evidence="6 7" id="KW-0694">RNA-binding</keyword>
<dbReference type="SMART" id="SM00316">
    <property type="entry name" value="S1"/>
    <property type="match status" value="1"/>
</dbReference>
<evidence type="ECO:0000313" key="10">
    <source>
        <dbReference type="EMBL" id="MBC2669464.1"/>
    </source>
</evidence>
<evidence type="ECO:0000256" key="5">
    <source>
        <dbReference type="ARBA" id="ARBA00022839"/>
    </source>
</evidence>
<comment type="function">
    <text evidence="7">3'-5' exoribonuclease that releases 5'-nucleoside monophosphates and is involved in maturation of structured RNAs.</text>
</comment>
<comment type="caution">
    <text evidence="10">The sequence shown here is derived from an EMBL/GenBank/DDBJ whole genome shotgun (WGS) entry which is preliminary data.</text>
</comment>
<dbReference type="Gene3D" id="2.40.50.140">
    <property type="entry name" value="Nucleic acid-binding proteins"/>
    <property type="match status" value="1"/>
</dbReference>
<dbReference type="PROSITE" id="PS50126">
    <property type="entry name" value="S1"/>
    <property type="match status" value="1"/>
</dbReference>
<comment type="subcellular location">
    <subcellularLocation>
        <location evidence="7">Cytoplasm</location>
    </subcellularLocation>
</comment>
<dbReference type="EMBL" id="JACLAX010000008">
    <property type="protein sequence ID" value="MBC2669464.1"/>
    <property type="molecule type" value="Genomic_DNA"/>
</dbReference>
<evidence type="ECO:0000256" key="3">
    <source>
        <dbReference type="ARBA" id="ARBA00022722"/>
    </source>
</evidence>
<dbReference type="InterPro" id="IPR004476">
    <property type="entry name" value="RNase_II/RNase_R"/>
</dbReference>
<protein>
    <recommendedName>
        <fullName evidence="7">Ribonuclease R</fullName>
        <shortName evidence="7">RNase R</shortName>
        <ecNumber evidence="7">3.1.13.1</ecNumber>
    </recommendedName>
</protein>
<evidence type="ECO:0000313" key="11">
    <source>
        <dbReference type="Proteomes" id="UP000551327"/>
    </source>
</evidence>
<accession>A0A7X1KQ76</accession>
<evidence type="ECO:0000256" key="8">
    <source>
        <dbReference type="SAM" id="MobiDB-lite"/>
    </source>
</evidence>
<dbReference type="NCBIfam" id="TIGR02063">
    <property type="entry name" value="RNase_R"/>
    <property type="match status" value="1"/>
</dbReference>
<comment type="similarity">
    <text evidence="7">Belongs to the RNR ribonuclease family. RNase R subfamily.</text>
</comment>
<dbReference type="RefSeq" id="WP_185679330.1">
    <property type="nucleotide sequence ID" value="NZ_JACLAX010000008.1"/>
</dbReference>
<comment type="catalytic activity">
    <reaction evidence="1 7">
        <text>Exonucleolytic cleavage in the 3'- to 5'-direction to yield nucleoside 5'-phosphates.</text>
        <dbReference type="EC" id="3.1.13.1"/>
    </reaction>
</comment>
<dbReference type="InterPro" id="IPR022966">
    <property type="entry name" value="RNase_II/R_CS"/>
</dbReference>
<evidence type="ECO:0000256" key="2">
    <source>
        <dbReference type="ARBA" id="ARBA00022490"/>
    </source>
</evidence>
<dbReference type="HAMAP" id="MF_01895">
    <property type="entry name" value="RNase_R"/>
    <property type="match status" value="1"/>
</dbReference>
<dbReference type="InterPro" id="IPR050180">
    <property type="entry name" value="RNR_Ribonuclease"/>
</dbReference>
<evidence type="ECO:0000256" key="7">
    <source>
        <dbReference type="HAMAP-Rule" id="MF_01895"/>
    </source>
</evidence>
<dbReference type="InterPro" id="IPR001900">
    <property type="entry name" value="RNase_II/R"/>
</dbReference>
<evidence type="ECO:0000256" key="1">
    <source>
        <dbReference type="ARBA" id="ARBA00001849"/>
    </source>
</evidence>
<dbReference type="PANTHER" id="PTHR23355:SF9">
    <property type="entry name" value="DIS3-LIKE EXONUCLEASE 2"/>
    <property type="match status" value="1"/>
</dbReference>
<dbReference type="GO" id="GO:0006402">
    <property type="term" value="P:mRNA catabolic process"/>
    <property type="evidence" value="ECO:0007669"/>
    <property type="project" value="TreeGrafter"/>
</dbReference>
<feature type="region of interest" description="Disordered" evidence="8">
    <location>
        <begin position="727"/>
        <end position="759"/>
    </location>
</feature>
<dbReference type="GO" id="GO:0005829">
    <property type="term" value="C:cytosol"/>
    <property type="evidence" value="ECO:0007669"/>
    <property type="project" value="TreeGrafter"/>
</dbReference>
<dbReference type="InterPro" id="IPR003029">
    <property type="entry name" value="S1_domain"/>
</dbReference>
<dbReference type="PROSITE" id="PS01175">
    <property type="entry name" value="RIBONUCLEASE_II"/>
    <property type="match status" value="1"/>
</dbReference>
<dbReference type="PANTHER" id="PTHR23355">
    <property type="entry name" value="RIBONUCLEASE"/>
    <property type="match status" value="1"/>
</dbReference>
<reference evidence="10 11" key="1">
    <citation type="submission" date="2020-08" db="EMBL/GenBank/DDBJ databases">
        <title>The genome sequence of type strain Novosphingobium piscinae KCTC 42194.</title>
        <authorList>
            <person name="Liu Y."/>
        </authorList>
    </citation>
    <scope>NUCLEOTIDE SEQUENCE [LARGE SCALE GENOMIC DNA]</scope>
    <source>
        <strain evidence="10 11">KCTC 42194</strain>
    </source>
</reference>
<proteinExistence type="inferred from homology"/>
<keyword evidence="5 7" id="KW-0269">Exonuclease</keyword>
<dbReference type="InterPro" id="IPR040476">
    <property type="entry name" value="CSD2"/>
</dbReference>
<dbReference type="CDD" id="cd04471">
    <property type="entry name" value="S1_RNase_R"/>
    <property type="match status" value="1"/>
</dbReference>
<organism evidence="10 11">
    <name type="scientific">Novosphingobium piscinae</name>
    <dbReference type="NCBI Taxonomy" id="1507448"/>
    <lineage>
        <taxon>Bacteria</taxon>
        <taxon>Pseudomonadati</taxon>
        <taxon>Pseudomonadota</taxon>
        <taxon>Alphaproteobacteria</taxon>
        <taxon>Sphingomonadales</taxon>
        <taxon>Sphingomonadaceae</taxon>
        <taxon>Novosphingobium</taxon>
    </lineage>
</organism>
<dbReference type="InterPro" id="IPR012340">
    <property type="entry name" value="NA-bd_OB-fold"/>
</dbReference>
<dbReference type="NCBIfam" id="TIGR00358">
    <property type="entry name" value="3_prime_RNase"/>
    <property type="match status" value="1"/>
</dbReference>
<evidence type="ECO:0000259" key="9">
    <source>
        <dbReference type="PROSITE" id="PS50126"/>
    </source>
</evidence>
<keyword evidence="4 7" id="KW-0378">Hydrolase</keyword>
<dbReference type="Pfam" id="PF00773">
    <property type="entry name" value="RNB"/>
    <property type="match status" value="1"/>
</dbReference>
<evidence type="ECO:0000256" key="4">
    <source>
        <dbReference type="ARBA" id="ARBA00022801"/>
    </source>
</evidence>
<gene>
    <name evidence="7 10" type="primary">rnr</name>
    <name evidence="10" type="ORF">H7F53_09940</name>
</gene>
<dbReference type="GO" id="GO:0003723">
    <property type="term" value="F:RNA binding"/>
    <property type="evidence" value="ECO:0007669"/>
    <property type="project" value="UniProtKB-UniRule"/>
</dbReference>
<keyword evidence="2 7" id="KW-0963">Cytoplasm</keyword>
<feature type="domain" description="S1 motif" evidence="9">
    <location>
        <begin position="639"/>
        <end position="720"/>
    </location>
</feature>
<dbReference type="EC" id="3.1.13.1" evidence="7"/>
<dbReference type="GO" id="GO:0008859">
    <property type="term" value="F:exoribonuclease II activity"/>
    <property type="evidence" value="ECO:0007669"/>
    <property type="project" value="UniProtKB-UniRule"/>
</dbReference>
<dbReference type="InterPro" id="IPR011805">
    <property type="entry name" value="RNase_R"/>
</dbReference>
<dbReference type="SUPFAM" id="SSF50249">
    <property type="entry name" value="Nucleic acid-binding proteins"/>
    <property type="match status" value="2"/>
</dbReference>